<keyword evidence="8 14" id="KW-0413">Isomerase</keyword>
<proteinExistence type="inferred from homology"/>
<feature type="binding site" evidence="17">
    <location>
        <position position="350"/>
    </location>
    <ligand>
        <name>Mg(2+)</name>
        <dbReference type="ChEBI" id="CHEBI:18420"/>
    </ligand>
</feature>
<comment type="function">
    <text evidence="14">Catalyzes the conversion of GlcNAc-6-P into GlcNAc-1-P during the synthesis of uridine diphosphate/UDP-GlcNAc, a sugar nucleotide critical to multiple glycosylation pathways including protein N- and O-glycosylation.</text>
</comment>
<evidence type="ECO:0000256" key="7">
    <source>
        <dbReference type="ARBA" id="ARBA00022842"/>
    </source>
</evidence>
<dbReference type="PIRSF" id="PIRSF016408">
    <property type="entry name" value="PAGM"/>
    <property type="match status" value="1"/>
</dbReference>
<accession>A0A182JC50</accession>
<evidence type="ECO:0000256" key="2">
    <source>
        <dbReference type="ARBA" id="ARBA00004865"/>
    </source>
</evidence>
<dbReference type="Gene3D" id="3.40.120.10">
    <property type="entry name" value="Alpha-D-Glucose-1,6-Bisphosphate, subunit A, domain 3"/>
    <property type="match status" value="3"/>
</dbReference>
<comment type="similarity">
    <text evidence="3 14">Belongs to the phosphohexose mutase family.</text>
</comment>
<dbReference type="InterPro" id="IPR049022">
    <property type="entry name" value="AMG1_III"/>
</dbReference>
<dbReference type="GO" id="GO:0071555">
    <property type="term" value="P:cell wall organization"/>
    <property type="evidence" value="ECO:0007669"/>
    <property type="project" value="UniProtKB-KW"/>
</dbReference>
<feature type="domain" description="Alpha-D-phosphohexomutase alpha/beta/alpha" evidence="19">
    <location>
        <begin position="125"/>
        <end position="157"/>
    </location>
</feature>
<dbReference type="AlphaFoldDB" id="A0A182JC50"/>
<dbReference type="InterPro" id="IPR005844">
    <property type="entry name" value="A-D-PHexomutase_a/b/a-I"/>
</dbReference>
<comment type="pathway">
    <text evidence="2 14">Nucleotide-sugar biosynthesis; UDP-N-acetyl-alpha-D-glucosamine biosynthesis; N-acetyl-alpha-D-glucosamine 1-phosphate from alpha-D-glucosamine 6-phosphate (route I): step 2/2.</text>
</comment>
<evidence type="ECO:0000259" key="18">
    <source>
        <dbReference type="Pfam" id="PF00408"/>
    </source>
</evidence>
<comment type="function">
    <text evidence="13">Catalyzes the conversion of GlcNAc-6-P into GlcNAc-1-P during the synthesis of uridine diphosphate/UDP-GlcNAc, which is a biosynthetic precursor of chitin and also supplies the amino sugars for N-linked oligosaccharides of glycoproteins.</text>
</comment>
<dbReference type="GO" id="GO:0006048">
    <property type="term" value="P:UDP-N-acetylglucosamine biosynthetic process"/>
    <property type="evidence" value="ECO:0007669"/>
    <property type="project" value="UniProtKB-UniRule"/>
</dbReference>
<dbReference type="PANTHER" id="PTHR45955">
    <property type="entry name" value="PHOSPHOACETYLGLUCOSAMINE MUTASE"/>
    <property type="match status" value="1"/>
</dbReference>
<feature type="active site" description="Phosphoserine intermediate" evidence="15">
    <location>
        <position position="134"/>
    </location>
</feature>
<keyword evidence="9" id="KW-0119">Carbohydrate metabolism</keyword>
<feature type="binding site" evidence="17">
    <location>
        <position position="346"/>
    </location>
    <ligand>
        <name>Mg(2+)</name>
        <dbReference type="ChEBI" id="CHEBI:18420"/>
    </ligand>
</feature>
<keyword evidence="6 14" id="KW-0479">Metal-binding</keyword>
<evidence type="ECO:0000256" key="6">
    <source>
        <dbReference type="ARBA" id="ARBA00022723"/>
    </source>
</evidence>
<dbReference type="Pfam" id="PF21405">
    <property type="entry name" value="AMG1_II"/>
    <property type="match status" value="1"/>
</dbReference>
<dbReference type="Pfam" id="PF21404">
    <property type="entry name" value="AMG1_III"/>
    <property type="match status" value="1"/>
</dbReference>
<dbReference type="FunFam" id="3.40.120.10:FF:000013">
    <property type="entry name" value="Phosphoacetylglucosamine mutase"/>
    <property type="match status" value="1"/>
</dbReference>
<comment type="cofactor">
    <cofactor evidence="14 17">
        <name>Mg(2+)</name>
        <dbReference type="ChEBI" id="CHEBI:18420"/>
    </cofactor>
    <text evidence="14 17">Binds 1 Mg(2+) ion per subunit.</text>
</comment>
<dbReference type="InterPro" id="IPR005843">
    <property type="entry name" value="A-D-PHexomutase_C"/>
</dbReference>
<feature type="domain" description="Alpha-D-phosphohexomutase C-terminal" evidence="18">
    <location>
        <begin position="536"/>
        <end position="597"/>
    </location>
</feature>
<evidence type="ECO:0000256" key="8">
    <source>
        <dbReference type="ARBA" id="ARBA00023235"/>
    </source>
</evidence>
<dbReference type="GO" id="GO:0004610">
    <property type="term" value="F:phosphoacetylglucosamine mutase activity"/>
    <property type="evidence" value="ECO:0007669"/>
    <property type="project" value="UniProtKB-UniRule"/>
</dbReference>
<dbReference type="InterPro" id="IPR016066">
    <property type="entry name" value="A-D-PHexomutase_CS"/>
</dbReference>
<protein>
    <recommendedName>
        <fullName evidence="4 14">Phosphoacetylglucosamine mutase</fullName>
        <shortName evidence="14">PAGM</shortName>
        <ecNumber evidence="4 14">5.4.2.3</ecNumber>
    </recommendedName>
    <alternativeName>
        <fullName evidence="12 14">Acetylglucosamine phosphomutase</fullName>
    </alternativeName>
    <alternativeName>
        <fullName evidence="11 14">N-acetylglucosamine-phosphate mutase</fullName>
    </alternativeName>
</protein>
<keyword evidence="10" id="KW-0961">Cell wall biogenesis/degradation</keyword>
<dbReference type="FunFam" id="3.40.120.10:FF:000023">
    <property type="entry name" value="Phosphoacetylglucosamine mutase"/>
    <property type="match status" value="1"/>
</dbReference>
<keyword evidence="5" id="KW-0597">Phosphoprotein</keyword>
<evidence type="ECO:0000259" key="20">
    <source>
        <dbReference type="Pfam" id="PF21404"/>
    </source>
</evidence>
<feature type="domain" description="Phosphoacetylglucosamine mutase AMG1" evidence="20">
    <location>
        <begin position="367"/>
        <end position="507"/>
    </location>
</feature>
<dbReference type="InterPro" id="IPR016055">
    <property type="entry name" value="A-D-PHexomutase_a/b/a-I/II/III"/>
</dbReference>
<feature type="domain" description="Alpha-D-phosphohexomutase alpha/beta/alpha" evidence="19">
    <location>
        <begin position="183"/>
        <end position="239"/>
    </location>
</feature>
<dbReference type="SUPFAM" id="SSF55957">
    <property type="entry name" value="Phosphoglucomutase, C-terminal domain"/>
    <property type="match status" value="1"/>
</dbReference>
<evidence type="ECO:0000259" key="21">
    <source>
        <dbReference type="Pfam" id="PF21405"/>
    </source>
</evidence>
<evidence type="ECO:0000256" key="14">
    <source>
        <dbReference type="PIRNR" id="PIRNR016408"/>
    </source>
</evidence>
<evidence type="ECO:0000256" key="4">
    <source>
        <dbReference type="ARBA" id="ARBA00012731"/>
    </source>
</evidence>
<feature type="binding site" description="via phosphate group" evidence="17">
    <location>
        <position position="134"/>
    </location>
    <ligand>
        <name>Mg(2+)</name>
        <dbReference type="ChEBI" id="CHEBI:18420"/>
    </ligand>
</feature>
<dbReference type="PANTHER" id="PTHR45955:SF1">
    <property type="entry name" value="PHOSPHOACETYLGLUCOSAMINE MUTASE"/>
    <property type="match status" value="1"/>
</dbReference>
<evidence type="ECO:0000256" key="17">
    <source>
        <dbReference type="PIRSR" id="PIRSR016408-3"/>
    </source>
</evidence>
<dbReference type="PROSITE" id="PS00710">
    <property type="entry name" value="PGM_PMM"/>
    <property type="match status" value="1"/>
</dbReference>
<dbReference type="EnsemblMetazoa" id="AATE015315-RA">
    <property type="protein sequence ID" value="AATE015315-PA.1"/>
    <property type="gene ID" value="AATE015315"/>
</dbReference>
<dbReference type="Pfam" id="PF00408">
    <property type="entry name" value="PGM_PMM_IV"/>
    <property type="match status" value="1"/>
</dbReference>
<evidence type="ECO:0000313" key="22">
    <source>
        <dbReference type="EnsemblMetazoa" id="AATE015315-PA.1"/>
    </source>
</evidence>
<dbReference type="Pfam" id="PF02878">
    <property type="entry name" value="PGM_PMM_I"/>
    <property type="match status" value="2"/>
</dbReference>
<dbReference type="EC" id="5.4.2.3" evidence="4 14"/>
<evidence type="ECO:0000256" key="16">
    <source>
        <dbReference type="PIRSR" id="PIRSR016408-2"/>
    </source>
</evidence>
<evidence type="ECO:0000256" key="10">
    <source>
        <dbReference type="ARBA" id="ARBA00023316"/>
    </source>
</evidence>
<dbReference type="InterPro" id="IPR016657">
    <property type="entry name" value="PAGM"/>
</dbReference>
<keyword evidence="7 14" id="KW-0460">Magnesium</keyword>
<dbReference type="GO" id="GO:0005975">
    <property type="term" value="P:carbohydrate metabolic process"/>
    <property type="evidence" value="ECO:0007669"/>
    <property type="project" value="InterPro"/>
</dbReference>
<evidence type="ECO:0000256" key="15">
    <source>
        <dbReference type="PIRSR" id="PIRSR016408-1"/>
    </source>
</evidence>
<evidence type="ECO:0000256" key="12">
    <source>
        <dbReference type="ARBA" id="ARBA00032065"/>
    </source>
</evidence>
<dbReference type="SUPFAM" id="SSF53738">
    <property type="entry name" value="Phosphoglucomutase, first 3 domains"/>
    <property type="match status" value="4"/>
</dbReference>
<evidence type="ECO:0000256" key="1">
    <source>
        <dbReference type="ARBA" id="ARBA00000558"/>
    </source>
</evidence>
<dbReference type="InterPro" id="IPR036900">
    <property type="entry name" value="A-D-PHexomutase_C_sf"/>
</dbReference>
<reference evidence="22" key="1">
    <citation type="submission" date="2022-08" db="UniProtKB">
        <authorList>
            <consortium name="EnsemblMetazoa"/>
        </authorList>
    </citation>
    <scope>IDENTIFICATION</scope>
    <source>
        <strain evidence="22">EBRO</strain>
    </source>
</reference>
<dbReference type="STRING" id="41427.A0A182JC50"/>
<evidence type="ECO:0000259" key="19">
    <source>
        <dbReference type="Pfam" id="PF02878"/>
    </source>
</evidence>
<evidence type="ECO:0000256" key="3">
    <source>
        <dbReference type="ARBA" id="ARBA00010231"/>
    </source>
</evidence>
<feature type="binding site" evidence="16">
    <location>
        <begin position="440"/>
        <end position="442"/>
    </location>
    <ligand>
        <name>substrate</name>
    </ligand>
</feature>
<evidence type="ECO:0000256" key="9">
    <source>
        <dbReference type="ARBA" id="ARBA00023277"/>
    </source>
</evidence>
<dbReference type="VEuPathDB" id="VectorBase:AATE015315"/>
<comment type="catalytic activity">
    <reaction evidence="1 14">
        <text>N-acetyl-alpha-D-glucosamine 1-phosphate = N-acetyl-D-glucosamine 6-phosphate</text>
        <dbReference type="Rhea" id="RHEA:23804"/>
        <dbReference type="ChEBI" id="CHEBI:57513"/>
        <dbReference type="ChEBI" id="CHEBI:57776"/>
        <dbReference type="EC" id="5.4.2.3"/>
    </reaction>
</comment>
<evidence type="ECO:0000256" key="11">
    <source>
        <dbReference type="ARBA" id="ARBA00031926"/>
    </source>
</evidence>
<dbReference type="CDD" id="cd03086">
    <property type="entry name" value="PGM3"/>
    <property type="match status" value="1"/>
</dbReference>
<evidence type="ECO:0000256" key="13">
    <source>
        <dbReference type="ARBA" id="ARBA00059527"/>
    </source>
</evidence>
<dbReference type="GO" id="GO:0000287">
    <property type="term" value="F:magnesium ion binding"/>
    <property type="evidence" value="ECO:0007669"/>
    <property type="project" value="InterPro"/>
</dbReference>
<feature type="domain" description="Phosphoacetylglucosamine mutase AMG1" evidence="21">
    <location>
        <begin position="248"/>
        <end position="353"/>
    </location>
</feature>
<dbReference type="Gene3D" id="3.30.310.50">
    <property type="entry name" value="Alpha-D-phosphohexomutase, C-terminal domain"/>
    <property type="match status" value="1"/>
</dbReference>
<feature type="binding site" evidence="16">
    <location>
        <begin position="568"/>
        <end position="572"/>
    </location>
    <ligand>
        <name>substrate</name>
    </ligand>
</feature>
<feature type="binding site" evidence="17">
    <location>
        <position position="348"/>
    </location>
    <ligand>
        <name>Mg(2+)</name>
        <dbReference type="ChEBI" id="CHEBI:18420"/>
    </ligand>
</feature>
<name>A0A182JC50_ANOAO</name>
<sequence length="615" mass="67897">MLTLCSGRTGSISIRSLLFGRLHAAFHPQNVVTNLNQFSNHILLPSLCRGFCVHQGTRLLSAEGKMSVNLRSVFAFAKEYHQKKESQKDIQYGTAGFRSHADNLDYVMYRMGVLAALRSRAKASQAIGVMITASHNPEHDNGVKLIDPLGEMLEQRWEKLATDLVNVPDGELEAEVAKICEKEQIDNNEQAKVFVGMDTRYHSPQLSRAVVNGVLALKGTVTEFGIVTTPMLHYFVTCTNTQNAYGLPTEEGYMNKLITAFKTLRGESNENGNYKNQLFYDGANGVGSLKMLGFIKKLNGSVNVKVFNSNGKINFKCGADFVKTNHRVPEALPQEALPNGRCVSVDGDADRVVYYFTDSDGVFHLLDGDRIATLLAGYLKDLIEKCGVQLAMGLVQTAYANGASTDYIVNQMKIPVSCTRTGVKHLHHKALDYDIGVYFEANGHGTIIYSQRAKDAIRAASKDENLSEEQRETAHRLLQIIDLTNETVGDAISDLLLVETVLHAKGWSLEDWLASYTDLPNLLEKVNLADRNVITVTDADRVVVMPEGLQDSINEIVAKFPKGRSFVRPSGTEDIVRVYAEADTRADAVQLAYEVANLVFDRAGGVGKRPEKLEN</sequence>
<dbReference type="FunFam" id="3.30.310.50:FF:000003">
    <property type="entry name" value="Phosphoacetylglucosamine mutase"/>
    <property type="match status" value="1"/>
</dbReference>
<evidence type="ECO:0000256" key="5">
    <source>
        <dbReference type="ARBA" id="ARBA00022553"/>
    </source>
</evidence>
<feature type="binding site" evidence="16">
    <location>
        <position position="577"/>
    </location>
    <ligand>
        <name>substrate</name>
    </ligand>
</feature>
<dbReference type="InterPro" id="IPR049023">
    <property type="entry name" value="AMG1_II"/>
</dbReference>
<organism evidence="22">
    <name type="scientific">Anopheles atroparvus</name>
    <name type="common">European mosquito</name>
    <dbReference type="NCBI Taxonomy" id="41427"/>
    <lineage>
        <taxon>Eukaryota</taxon>
        <taxon>Metazoa</taxon>
        <taxon>Ecdysozoa</taxon>
        <taxon>Arthropoda</taxon>
        <taxon>Hexapoda</taxon>
        <taxon>Insecta</taxon>
        <taxon>Pterygota</taxon>
        <taxon>Neoptera</taxon>
        <taxon>Endopterygota</taxon>
        <taxon>Diptera</taxon>
        <taxon>Nematocera</taxon>
        <taxon>Culicoidea</taxon>
        <taxon>Culicidae</taxon>
        <taxon>Anophelinae</taxon>
        <taxon>Anopheles</taxon>
    </lineage>
</organism>